<gene>
    <name evidence="2" type="ORF">I7X30_09630</name>
</gene>
<evidence type="ECO:0000259" key="1">
    <source>
        <dbReference type="SMART" id="SM00901"/>
    </source>
</evidence>
<evidence type="ECO:0000313" key="2">
    <source>
        <dbReference type="EMBL" id="MBI1647317.1"/>
    </source>
</evidence>
<organism evidence="2 3">
    <name type="scientific">Capnocytophaga periodontitidis</name>
    <dbReference type="NCBI Taxonomy" id="2795027"/>
    <lineage>
        <taxon>Bacteria</taxon>
        <taxon>Pseudomonadati</taxon>
        <taxon>Bacteroidota</taxon>
        <taxon>Flavobacteriia</taxon>
        <taxon>Flavobacteriales</taxon>
        <taxon>Flavobacteriaceae</taxon>
        <taxon>Capnocytophaga</taxon>
    </lineage>
</organism>
<dbReference type="Proteomes" id="UP000641139">
    <property type="component" value="Unassembled WGS sequence"/>
</dbReference>
<dbReference type="Pfam" id="PF08867">
    <property type="entry name" value="FRG"/>
    <property type="match status" value="1"/>
</dbReference>
<dbReference type="InterPro" id="IPR014966">
    <property type="entry name" value="FRG-dom"/>
</dbReference>
<reference evidence="2 3" key="1">
    <citation type="journal article" date="2021" name="Int. J. Syst. Evol. Microbiol.">
        <title>Capnocytophaga periodontitidis sp. nov., isolated from subgingival plaque of periodontitis patient.</title>
        <authorList>
            <person name="Zhang Y."/>
            <person name="Qiao D."/>
            <person name="Shi W."/>
            <person name="Wu D."/>
            <person name="Cai M."/>
        </authorList>
    </citation>
    <scope>NUCLEOTIDE SEQUENCE [LARGE SCALE GENOMIC DNA]</scope>
    <source>
        <strain evidence="2 3">051621</strain>
    </source>
</reference>
<dbReference type="EMBL" id="JAEFDC010000008">
    <property type="protein sequence ID" value="MBI1647317.1"/>
    <property type="molecule type" value="Genomic_DNA"/>
</dbReference>
<accession>A0ABS0SP50</accession>
<proteinExistence type="predicted"/>
<evidence type="ECO:0000313" key="3">
    <source>
        <dbReference type="Proteomes" id="UP000641139"/>
    </source>
</evidence>
<dbReference type="SMART" id="SM00901">
    <property type="entry name" value="FRG"/>
    <property type="match status" value="1"/>
</dbReference>
<protein>
    <submittedName>
        <fullName evidence="2">FRG domain-containing protein</fullName>
    </submittedName>
</protein>
<dbReference type="RefSeq" id="WP_198466932.1">
    <property type="nucleotide sequence ID" value="NZ_JAEFDC010000008.1"/>
</dbReference>
<name>A0ABS0SP50_9FLAO</name>
<feature type="domain" description="FRG" evidence="1">
    <location>
        <begin position="35"/>
        <end position="133"/>
    </location>
</feature>
<keyword evidence="3" id="KW-1185">Reference proteome</keyword>
<comment type="caution">
    <text evidence="2">The sequence shown here is derived from an EMBL/GenBank/DDBJ whole genome shotgun (WGS) entry which is preliminary data.</text>
</comment>
<sequence>MKEDKDRKPTQGKEHIIKTVRGFLYFIFDFNKKKGVRNIFYRGHSDKTYDLEPSIYRKDKKTNKLLYIENEDKIYRETIAKVPYDFNGKNTIESLVLMQHYGVPTRILDLTTNPLVALYFACVENKNEDGEVIVFDIPQESTCYFDSDRVTVLANLAKCGSDFNYPNNDSILTLNMIFEDEDYRKISSYDDLLLFLTKKFENNSIVNRSIPKEIEDHIKAVKDSIDINSFLKELPLWVQFYYPLSNLTNLINEKHFGSLLHFIREDKFDFKPIVVTEDISKVFAIKPKLDNPRIVRQYGAFLIFGAKEKNKEMPRVEDNWIIAGKDSPSGKRIIIEHKSKETILTELDRIGINKSTLFPEIDKVAEYIKDKIINNNYFY</sequence>